<keyword evidence="1" id="KW-0472">Membrane</keyword>
<dbReference type="Proteomes" id="UP000580517">
    <property type="component" value="Unassembled WGS sequence"/>
</dbReference>
<keyword evidence="3" id="KW-1185">Reference proteome</keyword>
<comment type="caution">
    <text evidence="2">The sequence shown here is derived from an EMBL/GenBank/DDBJ whole genome shotgun (WGS) entry which is preliminary data.</text>
</comment>
<feature type="transmembrane region" description="Helical" evidence="1">
    <location>
        <begin position="98"/>
        <end position="117"/>
    </location>
</feature>
<dbReference type="InterPro" id="IPR046740">
    <property type="entry name" value="DUF6790"/>
</dbReference>
<evidence type="ECO:0000313" key="3">
    <source>
        <dbReference type="Proteomes" id="UP000580517"/>
    </source>
</evidence>
<dbReference type="EMBL" id="JACCEW010000008">
    <property type="protein sequence ID" value="NYT38957.1"/>
    <property type="molecule type" value="Genomic_DNA"/>
</dbReference>
<accession>A0A853FGE7</accession>
<dbReference type="OrthoDB" id="5072157at2"/>
<feature type="transmembrane region" description="Helical" evidence="1">
    <location>
        <begin position="129"/>
        <end position="148"/>
    </location>
</feature>
<keyword evidence="1" id="KW-0812">Transmembrane</keyword>
<dbReference type="RefSeq" id="WP_129971338.1">
    <property type="nucleotide sequence ID" value="NZ_JACCEW010000008.1"/>
</dbReference>
<protein>
    <recommendedName>
        <fullName evidence="4">DoxX family protein</fullName>
    </recommendedName>
</protein>
<sequence>MQLVAIILLMAVLPIFSIIQEMVTSQTELLDALGKWFVFWGVGWRLATAGIHQLMRPGFTAKDIFEIHDPAASKLVLEIGIGNLALGLPAIASLYFPAWVPALALAGCIFYGLAGIQHVRNKASTRAEIAAMVSNIGIAAILIIYLFWLGVVA</sequence>
<dbReference type="Pfam" id="PF20589">
    <property type="entry name" value="DUF6790"/>
    <property type="match status" value="1"/>
</dbReference>
<proteinExistence type="predicted"/>
<name>A0A853FGE7_9BURK</name>
<reference evidence="2 3" key="1">
    <citation type="submission" date="2020-07" db="EMBL/GenBank/DDBJ databases">
        <title>Taxonomic revisions and descriptions of new bacterial species based on genomic comparisons in the high-G+C-content subgroup of the family Alcaligenaceae.</title>
        <authorList>
            <person name="Szabo A."/>
            <person name="Felfoldi T."/>
        </authorList>
    </citation>
    <scope>NUCLEOTIDE SEQUENCE [LARGE SCALE GENOMIC DNA]</scope>
    <source>
        <strain evidence="2 3">DSM 25264</strain>
    </source>
</reference>
<keyword evidence="1" id="KW-1133">Transmembrane helix</keyword>
<organism evidence="2 3">
    <name type="scientific">Allopusillimonas soli</name>
    <dbReference type="NCBI Taxonomy" id="659016"/>
    <lineage>
        <taxon>Bacteria</taxon>
        <taxon>Pseudomonadati</taxon>
        <taxon>Pseudomonadota</taxon>
        <taxon>Betaproteobacteria</taxon>
        <taxon>Burkholderiales</taxon>
        <taxon>Alcaligenaceae</taxon>
        <taxon>Allopusillimonas</taxon>
    </lineage>
</organism>
<dbReference type="AlphaFoldDB" id="A0A853FGE7"/>
<evidence type="ECO:0000313" key="2">
    <source>
        <dbReference type="EMBL" id="NYT38957.1"/>
    </source>
</evidence>
<evidence type="ECO:0008006" key="4">
    <source>
        <dbReference type="Google" id="ProtNLM"/>
    </source>
</evidence>
<gene>
    <name evidence="2" type="ORF">H0A68_18940</name>
</gene>
<evidence type="ECO:0000256" key="1">
    <source>
        <dbReference type="SAM" id="Phobius"/>
    </source>
</evidence>